<name>A0ABN0NWL6_TRELE</name>
<comment type="caution">
    <text evidence="1">The sequence shown here is derived from an EMBL/GenBank/DDBJ whole genome shotgun (WGS) entry which is preliminary data.</text>
</comment>
<protein>
    <submittedName>
        <fullName evidence="1">Uncharacterized protein</fullName>
    </submittedName>
</protein>
<evidence type="ECO:0000313" key="2">
    <source>
        <dbReference type="Proteomes" id="UP000016649"/>
    </source>
</evidence>
<organism evidence="1 2">
    <name type="scientific">Treponema lecithinolyticum ATCC 700332</name>
    <dbReference type="NCBI Taxonomy" id="1321815"/>
    <lineage>
        <taxon>Bacteria</taxon>
        <taxon>Pseudomonadati</taxon>
        <taxon>Spirochaetota</taxon>
        <taxon>Spirochaetia</taxon>
        <taxon>Spirochaetales</taxon>
        <taxon>Treponemataceae</taxon>
        <taxon>Treponema</taxon>
    </lineage>
</organism>
<gene>
    <name evidence="1" type="ORF">HMPREF9193_01944</name>
</gene>
<accession>A0ABN0NWL6</accession>
<reference evidence="1 2" key="1">
    <citation type="submission" date="2013-08" db="EMBL/GenBank/DDBJ databases">
        <authorList>
            <person name="Weinstock G."/>
            <person name="Sodergren E."/>
            <person name="Wylie T."/>
            <person name="Fulton L."/>
            <person name="Fulton R."/>
            <person name="Fronick C."/>
            <person name="O'Laughlin M."/>
            <person name="Godfrey J."/>
            <person name="Miner T."/>
            <person name="Herter B."/>
            <person name="Appelbaum E."/>
            <person name="Cordes M."/>
            <person name="Lek S."/>
            <person name="Wollam A."/>
            <person name="Pepin K.H."/>
            <person name="Palsikar V.B."/>
            <person name="Mitreva M."/>
            <person name="Wilson R.K."/>
        </authorList>
    </citation>
    <scope>NUCLEOTIDE SEQUENCE [LARGE SCALE GENOMIC DNA]</scope>
    <source>
        <strain evidence="1 2">ATCC 700332</strain>
    </source>
</reference>
<sequence>MSGKTQCKADFCPPCTVFYLNINKTCIESRLAVILWLLCKR</sequence>
<evidence type="ECO:0000313" key="1">
    <source>
        <dbReference type="EMBL" id="ERJ91720.1"/>
    </source>
</evidence>
<dbReference type="EMBL" id="AWVH01000043">
    <property type="protein sequence ID" value="ERJ91720.1"/>
    <property type="molecule type" value="Genomic_DNA"/>
</dbReference>
<proteinExistence type="predicted"/>
<keyword evidence="2" id="KW-1185">Reference proteome</keyword>
<dbReference type="Proteomes" id="UP000016649">
    <property type="component" value="Unassembled WGS sequence"/>
</dbReference>